<dbReference type="InterPro" id="IPR000270">
    <property type="entry name" value="PB1_dom"/>
</dbReference>
<dbReference type="PROSITE" id="PS51745">
    <property type="entry name" value="PB1"/>
    <property type="match status" value="1"/>
</dbReference>
<dbReference type="EMBL" id="PKPP01000958">
    <property type="protein sequence ID" value="PWA87017.1"/>
    <property type="molecule type" value="Genomic_DNA"/>
</dbReference>
<dbReference type="Proteomes" id="UP000245207">
    <property type="component" value="Unassembled WGS sequence"/>
</dbReference>
<proteinExistence type="predicted"/>
<dbReference type="AlphaFoldDB" id="A0A2U1PMV7"/>
<accession>A0A2U1PMV7</accession>
<protein>
    <submittedName>
        <fullName evidence="3">Phox/Bem1p</fullName>
    </submittedName>
</protein>
<organism evidence="3 4">
    <name type="scientific">Artemisia annua</name>
    <name type="common">Sweet wormwood</name>
    <dbReference type="NCBI Taxonomy" id="35608"/>
    <lineage>
        <taxon>Eukaryota</taxon>
        <taxon>Viridiplantae</taxon>
        <taxon>Streptophyta</taxon>
        <taxon>Embryophyta</taxon>
        <taxon>Tracheophyta</taxon>
        <taxon>Spermatophyta</taxon>
        <taxon>Magnoliopsida</taxon>
        <taxon>eudicotyledons</taxon>
        <taxon>Gunneridae</taxon>
        <taxon>Pentapetalae</taxon>
        <taxon>asterids</taxon>
        <taxon>campanulids</taxon>
        <taxon>Asterales</taxon>
        <taxon>Asteraceae</taxon>
        <taxon>Asteroideae</taxon>
        <taxon>Anthemideae</taxon>
        <taxon>Artemisiinae</taxon>
        <taxon>Artemisia</taxon>
    </lineage>
</organism>
<evidence type="ECO:0000256" key="1">
    <source>
        <dbReference type="SAM" id="MobiDB-lite"/>
    </source>
</evidence>
<dbReference type="Gene3D" id="3.10.20.90">
    <property type="entry name" value="Phosphatidylinositol 3-kinase Catalytic Subunit, Chain A, domain 1"/>
    <property type="match status" value="1"/>
</dbReference>
<dbReference type="Pfam" id="PF00564">
    <property type="entry name" value="PB1"/>
    <property type="match status" value="1"/>
</dbReference>
<comment type="caution">
    <text evidence="3">The sequence shown here is derived from an EMBL/GenBank/DDBJ whole genome shotgun (WGS) entry which is preliminary data.</text>
</comment>
<dbReference type="PANTHER" id="PTHR20930">
    <property type="entry name" value="OVARIAN CARCINOMA ANTIGEN CA125-RELATED"/>
    <property type="match status" value="1"/>
</dbReference>
<feature type="region of interest" description="Disordered" evidence="1">
    <location>
        <begin position="213"/>
        <end position="240"/>
    </location>
</feature>
<sequence>MAKLEASFLLLFFLLVSISILNVSYNAHTHVESGVLKHIIVEIVWIHVIVAVEHAYASLQVLLDIKMNALAIGIGKHMMVKHGETLRRFNASIDDNKLSLDIVMLQNKIRRLFFFESNVRFTLTYVDEDGDVITLATNDDLHDFVKQSLKPLRITVKLLYGTSATLVRTPEPVTLPAPSQPSYQRLVEHDLFLKRQKLPSPVEIIETTTYKMVQPTPTSGSHDGEKGANSKSSAYETMFI</sequence>
<evidence type="ECO:0000259" key="2">
    <source>
        <dbReference type="PROSITE" id="PS51745"/>
    </source>
</evidence>
<dbReference type="InterPro" id="IPR053793">
    <property type="entry name" value="PB1-like"/>
</dbReference>
<reference evidence="3 4" key="1">
    <citation type="journal article" date="2018" name="Mol. Plant">
        <title>The genome of Artemisia annua provides insight into the evolution of Asteraceae family and artemisinin biosynthesis.</title>
        <authorList>
            <person name="Shen Q."/>
            <person name="Zhang L."/>
            <person name="Liao Z."/>
            <person name="Wang S."/>
            <person name="Yan T."/>
            <person name="Shi P."/>
            <person name="Liu M."/>
            <person name="Fu X."/>
            <person name="Pan Q."/>
            <person name="Wang Y."/>
            <person name="Lv Z."/>
            <person name="Lu X."/>
            <person name="Zhang F."/>
            <person name="Jiang W."/>
            <person name="Ma Y."/>
            <person name="Chen M."/>
            <person name="Hao X."/>
            <person name="Li L."/>
            <person name="Tang Y."/>
            <person name="Lv G."/>
            <person name="Zhou Y."/>
            <person name="Sun X."/>
            <person name="Brodelius P.E."/>
            <person name="Rose J.K.C."/>
            <person name="Tang K."/>
        </authorList>
    </citation>
    <scope>NUCLEOTIDE SEQUENCE [LARGE SCALE GENOMIC DNA]</scope>
    <source>
        <strain evidence="4">cv. Huhao1</strain>
        <tissue evidence="3">Leaf</tissue>
    </source>
</reference>
<dbReference type="SUPFAM" id="SSF54277">
    <property type="entry name" value="CAD &amp; PB1 domains"/>
    <property type="match status" value="1"/>
</dbReference>
<gene>
    <name evidence="3" type="ORF">CTI12_AA136190</name>
</gene>
<feature type="compositionally biased region" description="Polar residues" evidence="1">
    <location>
        <begin position="229"/>
        <end position="240"/>
    </location>
</feature>
<dbReference type="STRING" id="35608.A0A2U1PMV7"/>
<feature type="domain" description="PB1" evidence="2">
    <location>
        <begin position="60"/>
        <end position="159"/>
    </location>
</feature>
<dbReference type="OrthoDB" id="661148at2759"/>
<evidence type="ECO:0000313" key="4">
    <source>
        <dbReference type="Proteomes" id="UP000245207"/>
    </source>
</evidence>
<dbReference type="PANTHER" id="PTHR20930:SF0">
    <property type="entry name" value="PROTEIN ILRUN"/>
    <property type="match status" value="1"/>
</dbReference>
<keyword evidence="4" id="KW-1185">Reference proteome</keyword>
<name>A0A2U1PMV7_ARTAN</name>
<evidence type="ECO:0000313" key="3">
    <source>
        <dbReference type="EMBL" id="PWA87017.1"/>
    </source>
</evidence>